<feature type="region of interest" description="Disordered" evidence="1">
    <location>
        <begin position="22"/>
        <end position="123"/>
    </location>
</feature>
<feature type="domain" description="EF-hand" evidence="3">
    <location>
        <begin position="70"/>
        <end position="105"/>
    </location>
</feature>
<feature type="chain" id="PRO_5042984224" description="EF-hand domain-containing protein" evidence="2">
    <location>
        <begin position="20"/>
        <end position="192"/>
    </location>
</feature>
<feature type="compositionally biased region" description="Basic and acidic residues" evidence="1">
    <location>
        <begin position="50"/>
        <end position="66"/>
    </location>
</feature>
<protein>
    <recommendedName>
        <fullName evidence="3">EF-hand domain-containing protein</fullName>
    </recommendedName>
</protein>
<evidence type="ECO:0000313" key="5">
    <source>
        <dbReference type="Proteomes" id="UP001304300"/>
    </source>
</evidence>
<evidence type="ECO:0000256" key="2">
    <source>
        <dbReference type="SAM" id="SignalP"/>
    </source>
</evidence>
<dbReference type="EMBL" id="CP136920">
    <property type="protein sequence ID" value="WOO43230.1"/>
    <property type="molecule type" value="Genomic_DNA"/>
</dbReference>
<accession>A0AAQ3QXW2</accession>
<sequence>MKNKTILSLAMILAGTAIVAAKPQKERQGPPSHADFMEQFDTDGDGTISEAERESARETMKSEGRRPGGRQGQIRQKMIEKFDADGDGKLTGDERKQAREAIRQQRQLRHFDADGDGQLNAAEQAEAQAFEDERKAQMLERFDADGDGLLSDEERQNAKQAMRKAGPRGQKSQRGGDREGRGPKPPSGQEAA</sequence>
<feature type="region of interest" description="Disordered" evidence="1">
    <location>
        <begin position="140"/>
        <end position="192"/>
    </location>
</feature>
<dbReference type="KEGG" id="puo:RZN69_09025"/>
<dbReference type="GO" id="GO:0005509">
    <property type="term" value="F:calcium ion binding"/>
    <property type="evidence" value="ECO:0007669"/>
    <property type="project" value="InterPro"/>
</dbReference>
<dbReference type="AlphaFoldDB" id="A0AAQ3QXW2"/>
<proteinExistence type="predicted"/>
<reference evidence="4 5" key="1">
    <citation type="submission" date="2023-10" db="EMBL/GenBank/DDBJ databases">
        <title>Rubellicoccus peritrichatus gen. nov., sp. nov., isolated from an algae of coral reef tank.</title>
        <authorList>
            <person name="Luo J."/>
        </authorList>
    </citation>
    <scope>NUCLEOTIDE SEQUENCE [LARGE SCALE GENOMIC DNA]</scope>
    <source>
        <strain evidence="4 5">CR14</strain>
    </source>
</reference>
<keyword evidence="5" id="KW-1185">Reference proteome</keyword>
<name>A0AAQ3QXW2_9BACT</name>
<dbReference type="Proteomes" id="UP001304300">
    <property type="component" value="Chromosome"/>
</dbReference>
<dbReference type="SUPFAM" id="SSF47473">
    <property type="entry name" value="EF-hand"/>
    <property type="match status" value="1"/>
</dbReference>
<dbReference type="InterPro" id="IPR002048">
    <property type="entry name" value="EF_hand_dom"/>
</dbReference>
<organism evidence="4 5">
    <name type="scientific">Rubellicoccus peritrichatus</name>
    <dbReference type="NCBI Taxonomy" id="3080537"/>
    <lineage>
        <taxon>Bacteria</taxon>
        <taxon>Pseudomonadati</taxon>
        <taxon>Verrucomicrobiota</taxon>
        <taxon>Opitutia</taxon>
        <taxon>Puniceicoccales</taxon>
        <taxon>Cerasicoccaceae</taxon>
        <taxon>Rubellicoccus</taxon>
    </lineage>
</organism>
<dbReference type="SMART" id="SM00054">
    <property type="entry name" value="EFh"/>
    <property type="match status" value="3"/>
</dbReference>
<dbReference type="RefSeq" id="WP_317835774.1">
    <property type="nucleotide sequence ID" value="NZ_CP136920.1"/>
</dbReference>
<feature type="signal peptide" evidence="2">
    <location>
        <begin position="1"/>
        <end position="19"/>
    </location>
</feature>
<dbReference type="Gene3D" id="1.10.238.10">
    <property type="entry name" value="EF-hand"/>
    <property type="match status" value="2"/>
</dbReference>
<gene>
    <name evidence="4" type="ORF">RZN69_09025</name>
</gene>
<keyword evidence="2" id="KW-0732">Signal</keyword>
<dbReference type="Pfam" id="PF13202">
    <property type="entry name" value="EF-hand_5"/>
    <property type="match status" value="3"/>
</dbReference>
<evidence type="ECO:0000259" key="3">
    <source>
        <dbReference type="PROSITE" id="PS50222"/>
    </source>
</evidence>
<dbReference type="PROSITE" id="PS50222">
    <property type="entry name" value="EF_HAND_2"/>
    <property type="match status" value="1"/>
</dbReference>
<evidence type="ECO:0000256" key="1">
    <source>
        <dbReference type="SAM" id="MobiDB-lite"/>
    </source>
</evidence>
<dbReference type="InterPro" id="IPR011992">
    <property type="entry name" value="EF-hand-dom_pair"/>
</dbReference>
<feature type="compositionally biased region" description="Basic and acidic residues" evidence="1">
    <location>
        <begin position="77"/>
        <end position="113"/>
    </location>
</feature>
<evidence type="ECO:0000313" key="4">
    <source>
        <dbReference type="EMBL" id="WOO43230.1"/>
    </source>
</evidence>